<dbReference type="RefSeq" id="WP_338097833.1">
    <property type="nucleotide sequence ID" value="NZ_CP131061.1"/>
</dbReference>
<dbReference type="AlphaFoldDB" id="A0AA96V5L8"/>
<reference evidence="4 5" key="1">
    <citation type="submission" date="2023-07" db="EMBL/GenBank/DDBJ databases">
        <title>Closed genome sequence of Methanosarcinaceae archaeon Am2.</title>
        <authorList>
            <person name="Poehlein A."/>
            <person name="Protasov E."/>
            <person name="Platt K."/>
            <person name="Reeh H."/>
            <person name="Daniel R."/>
            <person name="Brune A."/>
        </authorList>
    </citation>
    <scope>NUCLEOTIDE SEQUENCE [LARGE SCALE GENOMIC DNA]</scope>
    <source>
        <strain evidence="4 5">Am2</strain>
    </source>
</reference>
<dbReference type="GO" id="GO:0008730">
    <property type="term" value="F:L(+)-tartrate dehydratase activity"/>
    <property type="evidence" value="ECO:0007669"/>
    <property type="project" value="UniProtKB-EC"/>
</dbReference>
<dbReference type="InterPro" id="IPR004647">
    <property type="entry name" value="Fe-S_hydro-lyase_TtdB-typ_cat"/>
</dbReference>
<comment type="similarity">
    <text evidence="1">Belongs to the class-I fumarase family.</text>
</comment>
<dbReference type="NCBIfam" id="TIGR00723">
    <property type="entry name" value="ttdB_fumA_fumB"/>
    <property type="match status" value="1"/>
</dbReference>
<dbReference type="PANTHER" id="PTHR43351">
    <property type="entry name" value="L(+)-TARTRATE DEHYDRATASE SUBUNIT BETA"/>
    <property type="match status" value="1"/>
</dbReference>
<organism evidence="4 5">
    <name type="scientific">Methanolapillus ohkumae</name>
    <dbReference type="NCBI Taxonomy" id="3028298"/>
    <lineage>
        <taxon>Archaea</taxon>
        <taxon>Methanobacteriati</taxon>
        <taxon>Methanobacteriota</taxon>
        <taxon>Stenosarchaea group</taxon>
        <taxon>Methanomicrobia</taxon>
        <taxon>Methanosarcinales</taxon>
        <taxon>Methanosarcinaceae</taxon>
        <taxon>Methanolapillus</taxon>
    </lineage>
</organism>
<proteinExistence type="inferred from homology"/>
<dbReference type="EC" id="4.2.1.32" evidence="4"/>
<evidence type="ECO:0000313" key="5">
    <source>
        <dbReference type="Proteomes" id="UP001304970"/>
    </source>
</evidence>
<protein>
    <submittedName>
        <fullName evidence="4">L(+)-tartrate dehydratase subunit beta</fullName>
        <ecNumber evidence="4">4.2.1.32</ecNumber>
    </submittedName>
</protein>
<dbReference type="SUPFAM" id="SSF117457">
    <property type="entry name" value="FumA C-terminal domain-like"/>
    <property type="match status" value="1"/>
</dbReference>
<sequence>MLPSNSSNPPASQKTYYLTTPLKFEDIQKINTGDIVYLSGAVLTARDEAHLRIMEFDKKNQPLPFDLEGAAVYHCGPVMEKTKSGWHAVAAGPTTSDRMTKMTPTILDFHNIRILIGKGGMENIAETLVGKCIYLSYTGGCAALAVDMIQSVNRVDWEDLGMPEAVWELTVKNFGPLVVGIDCHGNDLFGDVKTKAKKRFLEIAGK</sequence>
<dbReference type="Proteomes" id="UP001304970">
    <property type="component" value="Chromosome"/>
</dbReference>
<gene>
    <name evidence="4" type="primary">ttdB</name>
    <name evidence="4" type="ORF">MsAm2_00650</name>
</gene>
<keyword evidence="5" id="KW-1185">Reference proteome</keyword>
<feature type="domain" description="Fe-S hydro-lyase tartrate dehydratase beta-type catalytic" evidence="3">
    <location>
        <begin position="12"/>
        <end position="190"/>
    </location>
</feature>
<accession>A0AA96V5L8</accession>
<dbReference type="Gene3D" id="3.20.130.10">
    <property type="entry name" value="Fe-S hydro-lyase, tartrate dehydratase beta-type, catalytic domain"/>
    <property type="match status" value="1"/>
</dbReference>
<name>A0AA96V5L8_9EURY</name>
<evidence type="ECO:0000256" key="1">
    <source>
        <dbReference type="ARBA" id="ARBA00008876"/>
    </source>
</evidence>
<dbReference type="NCBIfam" id="NF004708">
    <property type="entry name" value="PRK06043.1"/>
    <property type="match status" value="1"/>
</dbReference>
<keyword evidence="2 4" id="KW-0456">Lyase</keyword>
<evidence type="ECO:0000256" key="2">
    <source>
        <dbReference type="ARBA" id="ARBA00023239"/>
    </source>
</evidence>
<dbReference type="InterPro" id="IPR036660">
    <property type="entry name" value="Fe-S_hydroAse_TtdB_cat_sf"/>
</dbReference>
<dbReference type="GeneID" id="89227459"/>
<evidence type="ECO:0000313" key="4">
    <source>
        <dbReference type="EMBL" id="WNY26305.1"/>
    </source>
</evidence>
<dbReference type="Pfam" id="PF05683">
    <property type="entry name" value="Fumerase_C"/>
    <property type="match status" value="1"/>
</dbReference>
<dbReference type="PANTHER" id="PTHR43351:SF2">
    <property type="entry name" value="L(+)-TARTRATE DEHYDRATASE SUBUNIT BETA-RELATED"/>
    <property type="match status" value="1"/>
</dbReference>
<dbReference type="EMBL" id="CP131061">
    <property type="protein sequence ID" value="WNY26305.1"/>
    <property type="molecule type" value="Genomic_DNA"/>
</dbReference>
<evidence type="ECO:0000259" key="3">
    <source>
        <dbReference type="Pfam" id="PF05683"/>
    </source>
</evidence>